<dbReference type="Gramene" id="PHT65013">
    <property type="protein sequence ID" value="PHT65013"/>
    <property type="gene ID" value="T459_29438"/>
</dbReference>
<evidence type="ECO:0000256" key="14">
    <source>
        <dbReference type="SAM" id="Coils"/>
    </source>
</evidence>
<dbReference type="Gene3D" id="1.25.10.10">
    <property type="entry name" value="Leucine-rich Repeat Variant"/>
    <property type="match status" value="1"/>
</dbReference>
<dbReference type="GO" id="GO:0005876">
    <property type="term" value="C:spindle microtubule"/>
    <property type="evidence" value="ECO:0000318"/>
    <property type="project" value="GO_Central"/>
</dbReference>
<feature type="compositionally biased region" description="Low complexity" evidence="15">
    <location>
        <begin position="33"/>
        <end position="46"/>
    </location>
</feature>
<evidence type="ECO:0000256" key="7">
    <source>
        <dbReference type="ARBA" id="ARBA00022840"/>
    </source>
</evidence>
<evidence type="ECO:0000313" key="17">
    <source>
        <dbReference type="EMBL" id="PHT65013.1"/>
    </source>
</evidence>
<evidence type="ECO:0000256" key="13">
    <source>
        <dbReference type="PROSITE-ProRule" id="PRU00283"/>
    </source>
</evidence>
<keyword evidence="10" id="KW-0206">Cytoskeleton</keyword>
<keyword evidence="3" id="KW-0963">Cytoplasm</keyword>
<dbReference type="Pfam" id="PF00514">
    <property type="entry name" value="Arm"/>
    <property type="match status" value="1"/>
</dbReference>
<dbReference type="PROSITE" id="PS50067">
    <property type="entry name" value="KINESIN_MOTOR_2"/>
    <property type="match status" value="1"/>
</dbReference>
<dbReference type="GO" id="GO:0005524">
    <property type="term" value="F:ATP binding"/>
    <property type="evidence" value="ECO:0007669"/>
    <property type="project" value="UniProtKB-UniRule"/>
</dbReference>
<reference evidence="17 18" key="2">
    <citation type="journal article" date="2017" name="Genome Biol.">
        <title>New reference genome sequences of hot pepper reveal the massive evolution of plant disease-resistance genes by retroduplication.</title>
        <authorList>
            <person name="Kim S."/>
            <person name="Park J."/>
            <person name="Yeom S.I."/>
            <person name="Kim Y.M."/>
            <person name="Seo E."/>
            <person name="Kim K.T."/>
            <person name="Kim M.S."/>
            <person name="Lee J.M."/>
            <person name="Cheong K."/>
            <person name="Shin H.S."/>
            <person name="Kim S.B."/>
            <person name="Han K."/>
            <person name="Lee J."/>
            <person name="Park M."/>
            <person name="Lee H.A."/>
            <person name="Lee H.Y."/>
            <person name="Lee Y."/>
            <person name="Oh S."/>
            <person name="Lee J.H."/>
            <person name="Choi E."/>
            <person name="Choi E."/>
            <person name="Lee S.E."/>
            <person name="Jeon J."/>
            <person name="Kim H."/>
            <person name="Choi G."/>
            <person name="Song H."/>
            <person name="Lee J."/>
            <person name="Lee S.C."/>
            <person name="Kwon J.K."/>
            <person name="Lee H.Y."/>
            <person name="Koo N."/>
            <person name="Hong Y."/>
            <person name="Kim R.W."/>
            <person name="Kang W.H."/>
            <person name="Huh J.H."/>
            <person name="Kang B.C."/>
            <person name="Yang T.J."/>
            <person name="Lee Y.H."/>
            <person name="Bennetzen J.L."/>
            <person name="Choi D."/>
        </authorList>
    </citation>
    <scope>NUCLEOTIDE SEQUENCE [LARGE SCALE GENOMIC DNA]</scope>
    <source>
        <strain evidence="18">cv. CM334</strain>
    </source>
</reference>
<keyword evidence="9 13" id="KW-0505">Motor protein</keyword>
<dbReference type="InterPro" id="IPR027417">
    <property type="entry name" value="P-loop_NTPase"/>
</dbReference>
<dbReference type="KEGG" id="cann:107850913"/>
<dbReference type="AlphaFoldDB" id="A0A1U8F667"/>
<evidence type="ECO:0000256" key="15">
    <source>
        <dbReference type="SAM" id="MobiDB-lite"/>
    </source>
</evidence>
<dbReference type="InterPro" id="IPR036961">
    <property type="entry name" value="Kinesin_motor_dom_sf"/>
</dbReference>
<dbReference type="SUPFAM" id="SSF52540">
    <property type="entry name" value="P-loop containing nucleoside triphosphate hydrolases"/>
    <property type="match status" value="1"/>
</dbReference>
<dbReference type="GO" id="GO:0048768">
    <property type="term" value="P:root hair cell tip growth"/>
    <property type="evidence" value="ECO:0007669"/>
    <property type="project" value="EnsemblPlants"/>
</dbReference>
<dbReference type="GO" id="GO:0008017">
    <property type="term" value="F:microtubule binding"/>
    <property type="evidence" value="ECO:0007669"/>
    <property type="project" value="EnsemblPlants"/>
</dbReference>
<feature type="coiled-coil region" evidence="14">
    <location>
        <begin position="768"/>
        <end position="809"/>
    </location>
</feature>
<evidence type="ECO:0000313" key="18">
    <source>
        <dbReference type="Proteomes" id="UP000222542"/>
    </source>
</evidence>
<evidence type="ECO:0000256" key="4">
    <source>
        <dbReference type="ARBA" id="ARBA00022701"/>
    </source>
</evidence>
<dbReference type="InterPro" id="IPR011989">
    <property type="entry name" value="ARM-like"/>
</dbReference>
<evidence type="ECO:0000256" key="1">
    <source>
        <dbReference type="ARBA" id="ARBA00004245"/>
    </source>
</evidence>
<evidence type="ECO:0000256" key="3">
    <source>
        <dbReference type="ARBA" id="ARBA00022490"/>
    </source>
</evidence>
<dbReference type="Gene3D" id="3.40.850.10">
    <property type="entry name" value="Kinesin motor domain"/>
    <property type="match status" value="1"/>
</dbReference>
<evidence type="ECO:0000256" key="11">
    <source>
        <dbReference type="ARBA" id="ARBA00063975"/>
    </source>
</evidence>
<dbReference type="SUPFAM" id="SSF48371">
    <property type="entry name" value="ARM repeat"/>
    <property type="match status" value="1"/>
</dbReference>
<dbReference type="SMART" id="SM00185">
    <property type="entry name" value="ARM"/>
    <property type="match status" value="4"/>
</dbReference>
<feature type="region of interest" description="Disordered" evidence="15">
    <location>
        <begin position="294"/>
        <end position="313"/>
    </location>
</feature>
<protein>
    <submittedName>
        <fullName evidence="17">Armadillo repeat-containing kinesin-like protein 2</fullName>
    </submittedName>
</protein>
<reference evidence="17 18" key="1">
    <citation type="journal article" date="2014" name="Nat. Genet.">
        <title>Genome sequence of the hot pepper provides insights into the evolution of pungency in Capsicum species.</title>
        <authorList>
            <person name="Kim S."/>
            <person name="Park M."/>
            <person name="Yeom S.I."/>
            <person name="Kim Y.M."/>
            <person name="Lee J.M."/>
            <person name="Lee H.A."/>
            <person name="Seo E."/>
            <person name="Choi J."/>
            <person name="Cheong K."/>
            <person name="Kim K.T."/>
            <person name="Jung K."/>
            <person name="Lee G.W."/>
            <person name="Oh S.K."/>
            <person name="Bae C."/>
            <person name="Kim S.B."/>
            <person name="Lee H.Y."/>
            <person name="Kim S.Y."/>
            <person name="Kim M.S."/>
            <person name="Kang B.C."/>
            <person name="Jo Y.D."/>
            <person name="Yang H.B."/>
            <person name="Jeong H.J."/>
            <person name="Kang W.H."/>
            <person name="Kwon J.K."/>
            <person name="Shin C."/>
            <person name="Lim J.Y."/>
            <person name="Park J.H."/>
            <person name="Huh J.H."/>
            <person name="Kim J.S."/>
            <person name="Kim B.D."/>
            <person name="Cohen O."/>
            <person name="Paran I."/>
            <person name="Suh M.C."/>
            <person name="Lee S.B."/>
            <person name="Kim Y.K."/>
            <person name="Shin Y."/>
            <person name="Noh S.J."/>
            <person name="Park J."/>
            <person name="Seo Y.S."/>
            <person name="Kwon S.Y."/>
            <person name="Kim H.A."/>
            <person name="Park J.M."/>
            <person name="Kim H.J."/>
            <person name="Choi S.B."/>
            <person name="Bosland P.W."/>
            <person name="Reeves G."/>
            <person name="Jo S.H."/>
            <person name="Lee B.W."/>
            <person name="Cho H.T."/>
            <person name="Choi H.S."/>
            <person name="Lee M.S."/>
            <person name="Yu Y."/>
            <person name="Do Choi Y."/>
            <person name="Park B.S."/>
            <person name="van Deynze A."/>
            <person name="Ashrafi H."/>
            <person name="Hill T."/>
            <person name="Kim W.T."/>
            <person name="Pai H.S."/>
            <person name="Ahn H.K."/>
            <person name="Yeam I."/>
            <person name="Giovannoni J.J."/>
            <person name="Rose J.K."/>
            <person name="Sorensen I."/>
            <person name="Lee S.J."/>
            <person name="Kim R.W."/>
            <person name="Choi I.Y."/>
            <person name="Choi B.S."/>
            <person name="Lim J.S."/>
            <person name="Lee Y.H."/>
            <person name="Choi D."/>
        </authorList>
    </citation>
    <scope>NUCLEOTIDE SEQUENCE [LARGE SCALE GENOMIC DNA]</scope>
    <source>
        <strain evidence="18">cv. CM334</strain>
    </source>
</reference>
<dbReference type="SMR" id="A0A1U8F667"/>
<dbReference type="GO" id="GO:0090307">
    <property type="term" value="P:mitotic spindle assembly"/>
    <property type="evidence" value="ECO:0000318"/>
    <property type="project" value="GO_Central"/>
</dbReference>
<comment type="similarity">
    <text evidence="2">Belongs to the TRAFAC class myosin-kinesin ATPase superfamily. Kinesin family. Ungrouped subfamily.</text>
</comment>
<dbReference type="InterPro" id="IPR019821">
    <property type="entry name" value="Kinesin_motor_CS"/>
</dbReference>
<evidence type="ECO:0000256" key="9">
    <source>
        <dbReference type="ARBA" id="ARBA00023175"/>
    </source>
</evidence>
<evidence type="ECO:0000256" key="6">
    <source>
        <dbReference type="ARBA" id="ARBA00022741"/>
    </source>
</evidence>
<dbReference type="PANTHER" id="PTHR47970:SF6">
    <property type="entry name" value="KINESIN-LIKE PROTEIN KIN-UC ISOFORM X1"/>
    <property type="match status" value="1"/>
</dbReference>
<dbReference type="Pfam" id="PF00225">
    <property type="entry name" value="Kinesin"/>
    <property type="match status" value="1"/>
</dbReference>
<evidence type="ECO:0000256" key="8">
    <source>
        <dbReference type="ARBA" id="ARBA00023054"/>
    </source>
</evidence>
<dbReference type="FunFam" id="3.40.850.10:FF:000036">
    <property type="entry name" value="Kinesin-like protein"/>
    <property type="match status" value="1"/>
</dbReference>
<feature type="binding site" evidence="13">
    <location>
        <begin position="162"/>
        <end position="169"/>
    </location>
    <ligand>
        <name>ATP</name>
        <dbReference type="ChEBI" id="CHEBI:30616"/>
    </ligand>
</feature>
<feature type="region of interest" description="Disordered" evidence="15">
    <location>
        <begin position="1"/>
        <end position="82"/>
    </location>
</feature>
<dbReference type="GO" id="GO:0072686">
    <property type="term" value="C:mitotic spindle"/>
    <property type="evidence" value="ECO:0000318"/>
    <property type="project" value="GO_Central"/>
</dbReference>
<feature type="compositionally biased region" description="Polar residues" evidence="15">
    <location>
        <begin position="1"/>
        <end position="10"/>
    </location>
</feature>
<feature type="repeat" description="ARM" evidence="12">
    <location>
        <begin position="866"/>
        <end position="908"/>
    </location>
</feature>
<feature type="domain" description="Kinesin motor" evidence="16">
    <location>
        <begin position="78"/>
        <end position="421"/>
    </location>
</feature>
<keyword evidence="18" id="KW-1185">Reference proteome</keyword>
<dbReference type="InterPro" id="IPR001752">
    <property type="entry name" value="Kinesin_motor_dom"/>
</dbReference>
<keyword evidence="7 13" id="KW-0067">ATP-binding</keyword>
<feature type="compositionally biased region" description="Basic and acidic residues" evidence="15">
    <location>
        <begin position="68"/>
        <end position="78"/>
    </location>
</feature>
<feature type="compositionally biased region" description="Low complexity" evidence="15">
    <location>
        <begin position="55"/>
        <end position="65"/>
    </location>
</feature>
<dbReference type="SMART" id="SM00129">
    <property type="entry name" value="KISc"/>
    <property type="match status" value="1"/>
</dbReference>
<accession>A0A1U8F667</accession>
<name>A0A1U8F667_CAPAN</name>
<sequence length="1119" mass="126953">MATSGRPSSSHRSERLPPHASARNGVAANISVNSQQQQQQQQSQNSRGKIVSANSRRSVTPTSRTRSPRHENDPEPGRVRVTIRVRPRNVEELSDADYADCVEVQPELKKLKLRKNNWNSEFYKFDEVFAESASQKRIYETVAKPVVESVLNGYNGTVMAYGQTGTGKTYTLGRLGKDDVSERGIMVRALEDIIVNTTPTSDSVEMSFLQLYMESIQDLLAPEKINIPIVEDAKTGEVSVPGATVVKIQDLDHFLQLLQIGEANRLAANTKLNTESSRSHAILMVNIRKSVKNDEETGSSFQENDSKTDRHGNQIPIVRKSKLLIVDLAGSERIDKSGSEGRLLEEAKFINLSLTSLGKCINALAENSPHIPTRDSKLTRLLRDSFGGSARTSLIITIGPSSRHYPETTSTIMFGQRAMKIVNTVKLREEFDYENLCRNLETQMEHLTVEIDRQQKFRADDQMVMEKKLRECQKSFTEAERSIVSRSEFLENENSRLVSDIENLLEELNCQKQQINSMKNENLKLESDLKNSMLLEKENGRLKLELENVLKDFNRDKNHNKLLQDEVARLEMSLKHSKQQQLENSSYQKVLAENNQMYEKKITDLMKQLQDERAHSESAEQQLELMKEELTGRQELMQHHEKEASIYQKELADTTLMYEEKIAQLEQQLKAEHARVENAKEQLHAIEEQFTDHETSMKIQREKELDALRSRLEEMHHHYEPTVKELQTLKTEYQVLLSEKVQREKESDALRSRLEEMHHLYEPTVKELQTLKTEYQVLLSEKRELHDELHNVRQTLLIEEKQRKAAENELFNIKKLVPESEDGFEEKKPYMKQYTPSRSFNMHRSTESRERIFAHQNTMSKIIEEVGVQKIISLLSSVDLDVQIHAVKVVANLAAEDSNQEKIVQEGGLDALLMLLQSSQNATILRVASGAIANLAMNEMNQGLISSKGGAQLLANTAAKTEDAQTLRMVAGAIANLCGNEKLHVTLREDGAVKALLEMARSGNIEVIAQVARGLANFAKCESRGTIQGHRKGRSTLLEDGVLRWLITNSNSASSSTRRHIELALCHLAQNEGNARDFVSSGALDEIVRISNESSREDIRNLAKKTLKLSPMFQAQLRA</sequence>
<dbReference type="STRING" id="4072.A0A1U8F667"/>
<keyword evidence="4" id="KW-0493">Microtubule</keyword>
<dbReference type="EMBL" id="AYRZ02000012">
    <property type="protein sequence ID" value="PHT65013.1"/>
    <property type="molecule type" value="Genomic_DNA"/>
</dbReference>
<comment type="subcellular location">
    <subcellularLocation>
        <location evidence="1">Cytoplasm</location>
        <location evidence="1">Cytoskeleton</location>
    </subcellularLocation>
</comment>
<dbReference type="GO" id="GO:0031110">
    <property type="term" value="P:regulation of microtubule polymerization or depolymerization"/>
    <property type="evidence" value="ECO:0007669"/>
    <property type="project" value="EnsemblPlants"/>
</dbReference>
<keyword evidence="6 13" id="KW-0547">Nucleotide-binding</keyword>
<dbReference type="InterPro" id="IPR000225">
    <property type="entry name" value="Armadillo"/>
</dbReference>
<feature type="coiled-coil region" evidence="14">
    <location>
        <begin position="487"/>
        <end position="528"/>
    </location>
</feature>
<organism evidence="17 18">
    <name type="scientific">Capsicum annuum</name>
    <name type="common">Capsicum pepper</name>
    <dbReference type="NCBI Taxonomy" id="4072"/>
    <lineage>
        <taxon>Eukaryota</taxon>
        <taxon>Viridiplantae</taxon>
        <taxon>Streptophyta</taxon>
        <taxon>Embryophyta</taxon>
        <taxon>Tracheophyta</taxon>
        <taxon>Spermatophyta</taxon>
        <taxon>Magnoliopsida</taxon>
        <taxon>eudicotyledons</taxon>
        <taxon>Gunneridae</taxon>
        <taxon>Pentapetalae</taxon>
        <taxon>asterids</taxon>
        <taxon>lamiids</taxon>
        <taxon>Solanales</taxon>
        <taxon>Solanaceae</taxon>
        <taxon>Solanoideae</taxon>
        <taxon>Capsiceae</taxon>
        <taxon>Capsicum</taxon>
    </lineage>
</organism>
<comment type="subunit">
    <text evidence="11">Interacts (via C-terminus) with NEK5.</text>
</comment>
<dbReference type="PROSITE" id="PS50176">
    <property type="entry name" value="ARM_REPEAT"/>
    <property type="match status" value="2"/>
</dbReference>
<gene>
    <name evidence="17" type="ORF">T459_29438</name>
</gene>
<dbReference type="GO" id="GO:0051231">
    <property type="term" value="P:spindle elongation"/>
    <property type="evidence" value="ECO:0000318"/>
    <property type="project" value="GO_Central"/>
</dbReference>
<dbReference type="PRINTS" id="PR00380">
    <property type="entry name" value="KINESINHEAVY"/>
</dbReference>
<dbReference type="OMA" id="FRTGHNE"/>
<dbReference type="Proteomes" id="UP000222542">
    <property type="component" value="Unassembled WGS sequence"/>
</dbReference>
<comment type="caution">
    <text evidence="17">The sequence shown here is derived from an EMBL/GenBank/DDBJ whole genome shotgun (WGS) entry which is preliminary data.</text>
</comment>
<evidence type="ECO:0000256" key="10">
    <source>
        <dbReference type="ARBA" id="ARBA00023212"/>
    </source>
</evidence>
<keyword evidence="8 14" id="KW-0175">Coiled coil</keyword>
<dbReference type="OrthoDB" id="3176171at2759"/>
<dbReference type="GO" id="GO:0003779">
    <property type="term" value="F:actin binding"/>
    <property type="evidence" value="ECO:0007669"/>
    <property type="project" value="EnsemblPlants"/>
</dbReference>
<evidence type="ECO:0000256" key="5">
    <source>
        <dbReference type="ARBA" id="ARBA00022737"/>
    </source>
</evidence>
<dbReference type="InterPro" id="IPR016024">
    <property type="entry name" value="ARM-type_fold"/>
</dbReference>
<feature type="coiled-coil region" evidence="14">
    <location>
        <begin position="560"/>
        <end position="696"/>
    </location>
</feature>
<evidence type="ECO:0000256" key="12">
    <source>
        <dbReference type="PROSITE-ProRule" id="PRU00259"/>
    </source>
</evidence>
<dbReference type="PROSITE" id="PS00411">
    <property type="entry name" value="KINESIN_MOTOR_1"/>
    <property type="match status" value="1"/>
</dbReference>
<proteinExistence type="inferred from homology"/>
<dbReference type="InterPro" id="IPR047149">
    <property type="entry name" value="KIF11-like"/>
</dbReference>
<dbReference type="GO" id="GO:0007018">
    <property type="term" value="P:microtubule-based movement"/>
    <property type="evidence" value="ECO:0007669"/>
    <property type="project" value="InterPro"/>
</dbReference>
<dbReference type="CDD" id="cd00106">
    <property type="entry name" value="KISc"/>
    <property type="match status" value="1"/>
</dbReference>
<evidence type="ECO:0000259" key="16">
    <source>
        <dbReference type="PROSITE" id="PS50067"/>
    </source>
</evidence>
<feature type="repeat" description="ARM" evidence="12">
    <location>
        <begin position="907"/>
        <end position="950"/>
    </location>
</feature>
<dbReference type="GO" id="GO:0008574">
    <property type="term" value="F:plus-end-directed microtubule motor activity"/>
    <property type="evidence" value="ECO:0000318"/>
    <property type="project" value="GO_Central"/>
</dbReference>
<keyword evidence="5" id="KW-0677">Repeat</keyword>
<dbReference type="PANTHER" id="PTHR47970">
    <property type="entry name" value="KINESIN-LIKE PROTEIN KIF11"/>
    <property type="match status" value="1"/>
</dbReference>
<evidence type="ECO:0000256" key="2">
    <source>
        <dbReference type="ARBA" id="ARBA00010103"/>
    </source>
</evidence>